<evidence type="ECO:0000313" key="2">
    <source>
        <dbReference type="Proteomes" id="UP000659223"/>
    </source>
</evidence>
<gene>
    <name evidence="1" type="ORF">GCM10010324_32010</name>
</gene>
<proteinExistence type="predicted"/>
<accession>A0ABQ2YHP8</accession>
<protein>
    <submittedName>
        <fullName evidence="1">Uncharacterized protein</fullName>
    </submittedName>
</protein>
<dbReference type="Proteomes" id="UP000659223">
    <property type="component" value="Unassembled WGS sequence"/>
</dbReference>
<organism evidence="1 2">
    <name type="scientific">Streptomyces hiroshimensis</name>
    <dbReference type="NCBI Taxonomy" id="66424"/>
    <lineage>
        <taxon>Bacteria</taxon>
        <taxon>Bacillati</taxon>
        <taxon>Actinomycetota</taxon>
        <taxon>Actinomycetes</taxon>
        <taxon>Kitasatosporales</taxon>
        <taxon>Streptomycetaceae</taxon>
        <taxon>Streptomyces</taxon>
    </lineage>
</organism>
<name>A0ABQ2YHP8_9ACTN</name>
<sequence>MAPEENERVHGGGTIAAELGLMPLAVEPRAVIASAGRCAGHGGGVRFRHYGSLSYRLLLTVRIASRGGARLRRG</sequence>
<dbReference type="EMBL" id="BMUT01000006">
    <property type="protein sequence ID" value="GGX84018.1"/>
    <property type="molecule type" value="Genomic_DNA"/>
</dbReference>
<evidence type="ECO:0000313" key="1">
    <source>
        <dbReference type="EMBL" id="GGX84018.1"/>
    </source>
</evidence>
<keyword evidence="2" id="KW-1185">Reference proteome</keyword>
<comment type="caution">
    <text evidence="1">The sequence shown here is derived from an EMBL/GenBank/DDBJ whole genome shotgun (WGS) entry which is preliminary data.</text>
</comment>
<reference evidence="2" key="1">
    <citation type="journal article" date="2019" name="Int. J. Syst. Evol. Microbiol.">
        <title>The Global Catalogue of Microorganisms (GCM) 10K type strain sequencing project: providing services to taxonomists for standard genome sequencing and annotation.</title>
        <authorList>
            <consortium name="The Broad Institute Genomics Platform"/>
            <consortium name="The Broad Institute Genome Sequencing Center for Infectious Disease"/>
            <person name="Wu L."/>
            <person name="Ma J."/>
        </authorList>
    </citation>
    <scope>NUCLEOTIDE SEQUENCE [LARGE SCALE GENOMIC DNA]</scope>
    <source>
        <strain evidence="2">JCM 4586</strain>
    </source>
</reference>